<dbReference type="InterPro" id="IPR018378">
    <property type="entry name" value="C-type_lectin_CS"/>
</dbReference>
<keyword evidence="1" id="KW-1015">Disulfide bond</keyword>
<evidence type="ECO:0000313" key="6">
    <source>
        <dbReference type="RefSeq" id="XP_006817173.1"/>
    </source>
</evidence>
<dbReference type="RefSeq" id="XP_006817173.1">
    <property type="nucleotide sequence ID" value="XM_006817110.1"/>
</dbReference>
<protein>
    <submittedName>
        <fullName evidence="6">P-selectin-like isoform X1</fullName>
    </submittedName>
    <submittedName>
        <fullName evidence="7">P-selectin-like isoform X2</fullName>
    </submittedName>
</protein>
<dbReference type="PROSITE" id="PS51233">
    <property type="entry name" value="VWFD"/>
    <property type="match status" value="1"/>
</dbReference>
<evidence type="ECO:0000313" key="7">
    <source>
        <dbReference type="RefSeq" id="XP_006817174.1"/>
    </source>
</evidence>
<evidence type="ECO:0000259" key="4">
    <source>
        <dbReference type="PROSITE" id="PS51233"/>
    </source>
</evidence>
<keyword evidence="2" id="KW-0732">Signal</keyword>
<dbReference type="GeneID" id="102803968"/>
<name>A0ABM0MAY3_SACKO</name>
<reference evidence="6 7" key="1">
    <citation type="submission" date="2025-05" db="UniProtKB">
        <authorList>
            <consortium name="RefSeq"/>
        </authorList>
    </citation>
    <scope>IDENTIFICATION</scope>
    <source>
        <tissue evidence="6 7">Testes</tissue>
    </source>
</reference>
<feature type="domain" description="VWFD" evidence="4">
    <location>
        <begin position="144"/>
        <end position="262"/>
    </location>
</feature>
<dbReference type="PROSITE" id="PS50041">
    <property type="entry name" value="C_TYPE_LECTIN_2"/>
    <property type="match status" value="1"/>
</dbReference>
<organism evidence="5 7">
    <name type="scientific">Saccoglossus kowalevskii</name>
    <name type="common">Acorn worm</name>
    <dbReference type="NCBI Taxonomy" id="10224"/>
    <lineage>
        <taxon>Eukaryota</taxon>
        <taxon>Metazoa</taxon>
        <taxon>Hemichordata</taxon>
        <taxon>Enteropneusta</taxon>
        <taxon>Harrimaniidae</taxon>
        <taxon>Saccoglossus</taxon>
    </lineage>
</organism>
<evidence type="ECO:0000313" key="5">
    <source>
        <dbReference type="Proteomes" id="UP000694865"/>
    </source>
</evidence>
<dbReference type="SMART" id="SM00034">
    <property type="entry name" value="CLECT"/>
    <property type="match status" value="1"/>
</dbReference>
<dbReference type="InterPro" id="IPR016186">
    <property type="entry name" value="C-type_lectin-like/link_sf"/>
</dbReference>
<dbReference type="InterPro" id="IPR016187">
    <property type="entry name" value="CTDL_fold"/>
</dbReference>
<dbReference type="PROSITE" id="PS00615">
    <property type="entry name" value="C_TYPE_LECTIN_1"/>
    <property type="match status" value="1"/>
</dbReference>
<dbReference type="InterPro" id="IPR001304">
    <property type="entry name" value="C-type_lectin-like"/>
</dbReference>
<gene>
    <name evidence="6 7" type="primary">LOC102803968</name>
</gene>
<dbReference type="InterPro" id="IPR050111">
    <property type="entry name" value="C-type_lectin/snaclec_domain"/>
</dbReference>
<feature type="domain" description="C-type lectin" evidence="3">
    <location>
        <begin position="31"/>
        <end position="133"/>
    </location>
</feature>
<dbReference type="Pfam" id="PF00059">
    <property type="entry name" value="Lectin_C"/>
    <property type="match status" value="1"/>
</dbReference>
<evidence type="ECO:0000256" key="1">
    <source>
        <dbReference type="ARBA" id="ARBA00023157"/>
    </source>
</evidence>
<sequence>MLRLLFVLAVTSLALAAPHEELVEKRGLPKYHVVLGPMTWFEARDACKAVPTCKLAEPKSLAQMNEIMNVFVPGFNWIGITDLLVSDTFAYDSSNSPIVYENWDANEPNNENGTEDCTEIWKFDGTWNDVNCSLARGNAICECPTNGPIGDPHMRTFDGRAYTFQGIGWYYLFKDCTENPRFEVTTKFERREDSTPDQIKTRTIAINITVGNQYAIIDGLDVTTGSTGGMVTDAKRITIQEEEKNINCTSLRRTRHSLLTGL</sequence>
<dbReference type="RefSeq" id="XP_006817174.1">
    <property type="nucleotide sequence ID" value="XM_006817111.1"/>
</dbReference>
<evidence type="ECO:0000256" key="2">
    <source>
        <dbReference type="SAM" id="SignalP"/>
    </source>
</evidence>
<evidence type="ECO:0000259" key="3">
    <source>
        <dbReference type="PROSITE" id="PS50041"/>
    </source>
</evidence>
<accession>A0ABM0MAY3</accession>
<dbReference type="SUPFAM" id="SSF56436">
    <property type="entry name" value="C-type lectin-like"/>
    <property type="match status" value="1"/>
</dbReference>
<dbReference type="Gene3D" id="3.10.100.10">
    <property type="entry name" value="Mannose-Binding Protein A, subunit A"/>
    <property type="match status" value="1"/>
</dbReference>
<keyword evidence="5" id="KW-1185">Reference proteome</keyword>
<feature type="chain" id="PRO_5045021219" evidence="2">
    <location>
        <begin position="17"/>
        <end position="262"/>
    </location>
</feature>
<dbReference type="Pfam" id="PF00094">
    <property type="entry name" value="VWD"/>
    <property type="match status" value="1"/>
</dbReference>
<feature type="signal peptide" evidence="2">
    <location>
        <begin position="1"/>
        <end position="16"/>
    </location>
</feature>
<proteinExistence type="predicted"/>
<dbReference type="Proteomes" id="UP000694865">
    <property type="component" value="Unplaced"/>
</dbReference>
<dbReference type="PANTHER" id="PTHR22803">
    <property type="entry name" value="MANNOSE, PHOSPHOLIPASE, LECTIN RECEPTOR RELATED"/>
    <property type="match status" value="1"/>
</dbReference>
<dbReference type="InterPro" id="IPR001846">
    <property type="entry name" value="VWF_type-D"/>
</dbReference>